<comment type="caution">
    <text evidence="1">The sequence shown here is derived from an EMBL/GenBank/DDBJ whole genome shotgun (WGS) entry which is preliminary data.</text>
</comment>
<accession>A0A9P4GHV3</accession>
<evidence type="ECO:0000313" key="2">
    <source>
        <dbReference type="Proteomes" id="UP000800039"/>
    </source>
</evidence>
<dbReference type="InterPro" id="IPR038883">
    <property type="entry name" value="AN11006-like"/>
</dbReference>
<gene>
    <name evidence="1" type="ORF">K460DRAFT_367235</name>
</gene>
<dbReference type="RefSeq" id="XP_040789016.1">
    <property type="nucleotide sequence ID" value="XM_040933536.1"/>
</dbReference>
<dbReference type="AlphaFoldDB" id="A0A9P4GHV3"/>
<evidence type="ECO:0008006" key="3">
    <source>
        <dbReference type="Google" id="ProtNLM"/>
    </source>
</evidence>
<proteinExistence type="predicted"/>
<keyword evidence="2" id="KW-1185">Reference proteome</keyword>
<evidence type="ECO:0000313" key="1">
    <source>
        <dbReference type="EMBL" id="KAF1846453.1"/>
    </source>
</evidence>
<dbReference type="Proteomes" id="UP000800039">
    <property type="component" value="Unassembled WGS sequence"/>
</dbReference>
<dbReference type="PANTHER" id="PTHR42085:SF2">
    <property type="entry name" value="F-BOX DOMAIN-CONTAINING PROTEIN"/>
    <property type="match status" value="1"/>
</dbReference>
<dbReference type="PANTHER" id="PTHR42085">
    <property type="entry name" value="F-BOX DOMAIN-CONTAINING PROTEIN"/>
    <property type="match status" value="1"/>
</dbReference>
<sequence>MSPNFLGLPSELRNRIYELVLVRQDRIEPLPKFKPPQKFSPGLFRTNKIIHQEATSLFYAQNCFDFCLGTAKDVISFLDQIGRMNAGYIHSIYIDFPLFESLDADHVVLRAHSIRILEKIQSECGNLRTLSMMCTDNDFGECDITNSCNPDFVDKALRLVDTRCRAISSLREINVVIFRYFPYEHIDEEMKNLGWTITFEVDEWEDEYPSDGYSEISDSDHLSFNSEDDYDIDSLFTLAI</sequence>
<dbReference type="GeneID" id="63850787"/>
<reference evidence="1" key="1">
    <citation type="submission" date="2020-01" db="EMBL/GenBank/DDBJ databases">
        <authorList>
            <consortium name="DOE Joint Genome Institute"/>
            <person name="Haridas S."/>
            <person name="Albert R."/>
            <person name="Binder M."/>
            <person name="Bloem J."/>
            <person name="Labutti K."/>
            <person name="Salamov A."/>
            <person name="Andreopoulos B."/>
            <person name="Baker S.E."/>
            <person name="Barry K."/>
            <person name="Bills G."/>
            <person name="Bluhm B.H."/>
            <person name="Cannon C."/>
            <person name="Castanera R."/>
            <person name="Culley D.E."/>
            <person name="Daum C."/>
            <person name="Ezra D."/>
            <person name="Gonzalez J.B."/>
            <person name="Henrissat B."/>
            <person name="Kuo A."/>
            <person name="Liang C."/>
            <person name="Lipzen A."/>
            <person name="Lutzoni F."/>
            <person name="Magnuson J."/>
            <person name="Mondo S."/>
            <person name="Nolan M."/>
            <person name="Ohm R."/>
            <person name="Pangilinan J."/>
            <person name="Park H.-J."/>
            <person name="Ramirez L."/>
            <person name="Alfaro M."/>
            <person name="Sun H."/>
            <person name="Tritt A."/>
            <person name="Yoshinaga Y."/>
            <person name="Zwiers L.-H."/>
            <person name="Turgeon B.G."/>
            <person name="Goodwin S.B."/>
            <person name="Spatafora J.W."/>
            <person name="Crous P.W."/>
            <person name="Grigoriev I.V."/>
        </authorList>
    </citation>
    <scope>NUCLEOTIDE SEQUENCE</scope>
    <source>
        <strain evidence="1">CBS 394.84</strain>
    </source>
</reference>
<dbReference type="EMBL" id="ML976616">
    <property type="protein sequence ID" value="KAF1846453.1"/>
    <property type="molecule type" value="Genomic_DNA"/>
</dbReference>
<organism evidence="1 2">
    <name type="scientific">Cucurbitaria berberidis CBS 394.84</name>
    <dbReference type="NCBI Taxonomy" id="1168544"/>
    <lineage>
        <taxon>Eukaryota</taxon>
        <taxon>Fungi</taxon>
        <taxon>Dikarya</taxon>
        <taxon>Ascomycota</taxon>
        <taxon>Pezizomycotina</taxon>
        <taxon>Dothideomycetes</taxon>
        <taxon>Pleosporomycetidae</taxon>
        <taxon>Pleosporales</taxon>
        <taxon>Pleosporineae</taxon>
        <taxon>Cucurbitariaceae</taxon>
        <taxon>Cucurbitaria</taxon>
    </lineage>
</organism>
<name>A0A9P4GHV3_9PLEO</name>
<dbReference type="OrthoDB" id="62952at2759"/>
<protein>
    <recommendedName>
        <fullName evidence="3">F-box domain-containing protein</fullName>
    </recommendedName>
</protein>